<dbReference type="RefSeq" id="WP_227706173.1">
    <property type="nucleotide sequence ID" value="NZ_JAJEQX010000001.1"/>
</dbReference>
<dbReference type="Proteomes" id="UP001198151">
    <property type="component" value="Unassembled WGS sequence"/>
</dbReference>
<evidence type="ECO:0000313" key="5">
    <source>
        <dbReference type="Proteomes" id="UP001198151"/>
    </source>
</evidence>
<keyword evidence="2 4" id="KW-0808">Transferase</keyword>
<dbReference type="EMBL" id="JAJEQX010000001">
    <property type="protein sequence ID" value="MCC2253011.1"/>
    <property type="molecule type" value="Genomic_DNA"/>
</dbReference>
<evidence type="ECO:0000256" key="2">
    <source>
        <dbReference type="ARBA" id="ARBA00022679"/>
    </source>
</evidence>
<dbReference type="InterPro" id="IPR050559">
    <property type="entry name" value="P-Pant_transferase_sf"/>
</dbReference>
<dbReference type="InterPro" id="IPR037143">
    <property type="entry name" value="4-PPantetheinyl_Trfase_dom_sf"/>
</dbReference>
<dbReference type="PANTHER" id="PTHR12215">
    <property type="entry name" value="PHOSPHOPANTETHEINE TRANSFERASE"/>
    <property type="match status" value="1"/>
</dbReference>
<name>A0ABS8FSK4_9FIRM</name>
<dbReference type="Pfam" id="PF01648">
    <property type="entry name" value="ACPS"/>
    <property type="match status" value="1"/>
</dbReference>
<comment type="caution">
    <text evidence="4">The sequence shown here is derived from an EMBL/GenBank/DDBJ whole genome shotgun (WGS) entry which is preliminary data.</text>
</comment>
<dbReference type="PANTHER" id="PTHR12215:SF10">
    <property type="entry name" value="L-AMINOADIPATE-SEMIALDEHYDE DEHYDROGENASE-PHOSPHOPANTETHEINYL TRANSFERASE"/>
    <property type="match status" value="1"/>
</dbReference>
<proteinExistence type="inferred from homology"/>
<feature type="domain" description="4'-phosphopantetheinyl transferase" evidence="3">
    <location>
        <begin position="91"/>
        <end position="192"/>
    </location>
</feature>
<dbReference type="SUPFAM" id="SSF56214">
    <property type="entry name" value="4'-phosphopantetheinyl transferase"/>
    <property type="match status" value="1"/>
</dbReference>
<comment type="similarity">
    <text evidence="1">Belongs to the P-Pant transferase superfamily. Gsp/Sfp/HetI/AcpT family.</text>
</comment>
<sequence>MVRTWIADVTPLFESDCYERYYRELPEFRRKKADALQSGVMKAQSAGVWVLWQRVRKRYSLPENAPFNLSHSGSYVMCAACVDGRDGGNVRVGCDLEKMGPLKMKLARRFFCPEEVRAIEEKESEQEKADLFYRYWVLKESFMKATGKGMALPVNSFCICLGEPPVLARQPEEFPENYYYREYYAEGLPYKMAVCSTDDEIDAELHMELLL</sequence>
<dbReference type="Gene3D" id="3.90.470.20">
    <property type="entry name" value="4'-phosphopantetheinyl transferase domain"/>
    <property type="match status" value="1"/>
</dbReference>
<organism evidence="4 5">
    <name type="scientific">Ruminococcus turbiniformis</name>
    <dbReference type="NCBI Taxonomy" id="2881258"/>
    <lineage>
        <taxon>Bacteria</taxon>
        <taxon>Bacillati</taxon>
        <taxon>Bacillota</taxon>
        <taxon>Clostridia</taxon>
        <taxon>Eubacteriales</taxon>
        <taxon>Oscillospiraceae</taxon>
        <taxon>Ruminococcus</taxon>
    </lineage>
</organism>
<keyword evidence="5" id="KW-1185">Reference proteome</keyword>
<accession>A0ABS8FSK4</accession>
<evidence type="ECO:0000313" key="4">
    <source>
        <dbReference type="EMBL" id="MCC2253011.1"/>
    </source>
</evidence>
<evidence type="ECO:0000256" key="1">
    <source>
        <dbReference type="ARBA" id="ARBA00010990"/>
    </source>
</evidence>
<dbReference type="InterPro" id="IPR008278">
    <property type="entry name" value="4-PPantetheinyl_Trfase_dom"/>
</dbReference>
<protein>
    <submittedName>
        <fullName evidence="4">4'-phosphopantetheinyl transferase superfamily protein</fullName>
    </submittedName>
</protein>
<dbReference type="GO" id="GO:0016740">
    <property type="term" value="F:transferase activity"/>
    <property type="evidence" value="ECO:0007669"/>
    <property type="project" value="UniProtKB-KW"/>
</dbReference>
<evidence type="ECO:0000259" key="3">
    <source>
        <dbReference type="Pfam" id="PF01648"/>
    </source>
</evidence>
<gene>
    <name evidence="4" type="ORF">LKD70_00895</name>
</gene>
<reference evidence="4 5" key="1">
    <citation type="submission" date="2021-10" db="EMBL/GenBank/DDBJ databases">
        <title>Anaerobic single-cell dispensing facilitates the cultivation of human gut bacteria.</title>
        <authorList>
            <person name="Afrizal A."/>
        </authorList>
    </citation>
    <scope>NUCLEOTIDE SEQUENCE [LARGE SCALE GENOMIC DNA]</scope>
    <source>
        <strain evidence="4 5">CLA-AA-H200</strain>
    </source>
</reference>